<evidence type="ECO:0000259" key="3">
    <source>
        <dbReference type="PROSITE" id="PS51201"/>
    </source>
</evidence>
<dbReference type="SUPFAM" id="SSF81324">
    <property type="entry name" value="Voltage-gated potassium channels"/>
    <property type="match status" value="1"/>
</dbReference>
<dbReference type="PATRIC" id="fig|56107.3.peg.4426"/>
<feature type="domain" description="RCK N-terminal" evidence="3">
    <location>
        <begin position="116"/>
        <end position="232"/>
    </location>
</feature>
<evidence type="ECO:0000256" key="1">
    <source>
        <dbReference type="ARBA" id="ARBA00004651"/>
    </source>
</evidence>
<dbReference type="InterPro" id="IPR036721">
    <property type="entry name" value="RCK_C_sf"/>
</dbReference>
<dbReference type="GO" id="GO:0006813">
    <property type="term" value="P:potassium ion transport"/>
    <property type="evidence" value="ECO:0007669"/>
    <property type="project" value="InterPro"/>
</dbReference>
<dbReference type="PROSITE" id="PS51202">
    <property type="entry name" value="RCK_C"/>
    <property type="match status" value="1"/>
</dbReference>
<keyword evidence="2" id="KW-0812">Transmembrane</keyword>
<dbReference type="InterPro" id="IPR006037">
    <property type="entry name" value="RCK_C"/>
</dbReference>
<comment type="subcellular location">
    <subcellularLocation>
        <location evidence="1">Cell membrane</location>
        <topology evidence="1">Multi-pass membrane protein</topology>
    </subcellularLocation>
</comment>
<dbReference type="RefSeq" id="WP_015209381.1">
    <property type="nucleotide sequence ID" value="NC_019757.1"/>
</dbReference>
<dbReference type="eggNOG" id="COG1226">
    <property type="taxonomic scope" value="Bacteria"/>
</dbReference>
<name>K9X0Z1_9NOST</name>
<feature type="domain" description="RCK C-terminal" evidence="4">
    <location>
        <begin position="256"/>
        <end position="342"/>
    </location>
</feature>
<organism evidence="5 6">
    <name type="scientific">Cylindrospermum stagnale PCC 7417</name>
    <dbReference type="NCBI Taxonomy" id="56107"/>
    <lineage>
        <taxon>Bacteria</taxon>
        <taxon>Bacillati</taxon>
        <taxon>Cyanobacteriota</taxon>
        <taxon>Cyanophyceae</taxon>
        <taxon>Nostocales</taxon>
        <taxon>Nostocaceae</taxon>
        <taxon>Cylindrospermum</taxon>
    </lineage>
</organism>
<dbReference type="GO" id="GO:0005886">
    <property type="term" value="C:plasma membrane"/>
    <property type="evidence" value="ECO:0007669"/>
    <property type="project" value="UniProtKB-SubCell"/>
</dbReference>
<dbReference type="SUPFAM" id="SSF51735">
    <property type="entry name" value="NAD(P)-binding Rossmann-fold domains"/>
    <property type="match status" value="1"/>
</dbReference>
<evidence type="ECO:0000313" key="6">
    <source>
        <dbReference type="Proteomes" id="UP000010475"/>
    </source>
</evidence>
<dbReference type="PROSITE" id="PS51201">
    <property type="entry name" value="RCK_N"/>
    <property type="match status" value="1"/>
</dbReference>
<dbReference type="Pfam" id="PF02080">
    <property type="entry name" value="TrkA_C"/>
    <property type="match status" value="1"/>
</dbReference>
<proteinExistence type="predicted"/>
<dbReference type="Gene3D" id="3.40.50.720">
    <property type="entry name" value="NAD(P)-binding Rossmann-like Domain"/>
    <property type="match status" value="1"/>
</dbReference>
<reference evidence="5 6" key="1">
    <citation type="submission" date="2012-06" db="EMBL/GenBank/DDBJ databases">
        <title>Finished chromosome of genome of Cylindrospermum stagnale PCC 7417.</title>
        <authorList>
            <consortium name="US DOE Joint Genome Institute"/>
            <person name="Gugger M."/>
            <person name="Coursin T."/>
            <person name="Rippka R."/>
            <person name="Tandeau De Marsac N."/>
            <person name="Huntemann M."/>
            <person name="Wei C.-L."/>
            <person name="Han J."/>
            <person name="Detter J.C."/>
            <person name="Han C."/>
            <person name="Tapia R."/>
            <person name="Chen A."/>
            <person name="Kyrpides N."/>
            <person name="Mavromatis K."/>
            <person name="Markowitz V."/>
            <person name="Szeto E."/>
            <person name="Ivanova N."/>
            <person name="Pagani I."/>
            <person name="Pati A."/>
            <person name="Goodwin L."/>
            <person name="Nordberg H.P."/>
            <person name="Cantor M.N."/>
            <person name="Hua S.X."/>
            <person name="Woyke T."/>
            <person name="Kerfeld C.A."/>
        </authorList>
    </citation>
    <scope>NUCLEOTIDE SEQUENCE [LARGE SCALE GENOMIC DNA]</scope>
    <source>
        <strain evidence="5 6">PCC 7417</strain>
    </source>
</reference>
<dbReference type="InterPro" id="IPR013099">
    <property type="entry name" value="K_chnl_dom"/>
</dbReference>
<dbReference type="PANTHER" id="PTHR43833:SF9">
    <property type="entry name" value="POTASSIUM CHANNEL PROTEIN YUGO-RELATED"/>
    <property type="match status" value="1"/>
</dbReference>
<dbReference type="Gene3D" id="3.30.70.1450">
    <property type="entry name" value="Regulator of K+ conductance, C-terminal domain"/>
    <property type="match status" value="1"/>
</dbReference>
<dbReference type="SUPFAM" id="SSF116726">
    <property type="entry name" value="TrkA C-terminal domain-like"/>
    <property type="match status" value="1"/>
</dbReference>
<dbReference type="InterPro" id="IPR050721">
    <property type="entry name" value="Trk_Ktr_HKT_K-transport"/>
</dbReference>
<dbReference type="STRING" id="56107.Cylst_4028"/>
<feature type="transmembrane region" description="Helical" evidence="2">
    <location>
        <begin position="16"/>
        <end position="34"/>
    </location>
</feature>
<evidence type="ECO:0000313" key="5">
    <source>
        <dbReference type="EMBL" id="AFZ26138.1"/>
    </source>
</evidence>
<keyword evidence="2" id="KW-0472">Membrane</keyword>
<dbReference type="Gene3D" id="1.10.287.70">
    <property type="match status" value="1"/>
</dbReference>
<accession>K9X0Z1</accession>
<dbReference type="GO" id="GO:0008324">
    <property type="term" value="F:monoatomic cation transmembrane transporter activity"/>
    <property type="evidence" value="ECO:0007669"/>
    <property type="project" value="InterPro"/>
</dbReference>
<dbReference type="AlphaFoldDB" id="K9X0Z1"/>
<gene>
    <name evidence="5" type="ORF">Cylst_4028</name>
</gene>
<evidence type="ECO:0000256" key="2">
    <source>
        <dbReference type="SAM" id="Phobius"/>
    </source>
</evidence>
<dbReference type="InterPro" id="IPR036291">
    <property type="entry name" value="NAD(P)-bd_dom_sf"/>
</dbReference>
<protein>
    <submittedName>
        <fullName evidence="5">K+ transport system, NAD-binding component</fullName>
    </submittedName>
</protein>
<dbReference type="Proteomes" id="UP000010475">
    <property type="component" value="Chromosome"/>
</dbReference>
<keyword evidence="6" id="KW-1185">Reference proteome</keyword>
<dbReference type="Pfam" id="PF02254">
    <property type="entry name" value="TrkA_N"/>
    <property type="match status" value="1"/>
</dbReference>
<dbReference type="HOGENOM" id="CLU_050982_0_1_3"/>
<dbReference type="Pfam" id="PF07885">
    <property type="entry name" value="Ion_trans_2"/>
    <property type="match status" value="1"/>
</dbReference>
<keyword evidence="2" id="KW-1133">Transmembrane helix</keyword>
<feature type="transmembrane region" description="Helical" evidence="2">
    <location>
        <begin position="70"/>
        <end position="87"/>
    </location>
</feature>
<dbReference type="EMBL" id="CP003642">
    <property type="protein sequence ID" value="AFZ26138.1"/>
    <property type="molecule type" value="Genomic_DNA"/>
</dbReference>
<evidence type="ECO:0000259" key="4">
    <source>
        <dbReference type="PROSITE" id="PS51202"/>
    </source>
</evidence>
<dbReference type="KEGG" id="csg:Cylst_4028"/>
<sequence length="354" mass="38723">MYSTLDQKYQRIQQELMVGAIALGGVFLIGTFWYCFIEGWSWEDAAYMTVITLATVGYGETHPLGSRGRLFTIALILMGVINIGYIVNRFTEAVIQGYFQEGIRLRQQRRLMESLSGHYIICGFSRTGRQIAKEFRAEGVSFVVIDADVESVQRAQSEGYTAFQGDATLDDTLLKVGVERAICIVAALPSDAENLYIVLSVKTLNPGIRAIARASTEEALKKLQRGGADAVISPYITGGKRMAAAALRPQVLDFVDGILTGADRQLYMEEFLLDPTVCPFVGQSLQKAKLRSQSGALVLAIRRGDGALIGGPTGDTVLMPQDTLICMGTAEQLRSLNQILGPINSQQLRRPKNS</sequence>
<dbReference type="PANTHER" id="PTHR43833">
    <property type="entry name" value="POTASSIUM CHANNEL PROTEIN 2-RELATED-RELATED"/>
    <property type="match status" value="1"/>
</dbReference>
<dbReference type="InterPro" id="IPR003148">
    <property type="entry name" value="RCK_N"/>
</dbReference>
<dbReference type="OrthoDB" id="9785285at2"/>